<reference evidence="4" key="1">
    <citation type="submission" date="2020-09" db="EMBL/GenBank/DDBJ databases">
        <authorList>
            <person name="Kikuchi T."/>
        </authorList>
    </citation>
    <scope>NUCLEOTIDE SEQUENCE</scope>
    <source>
        <strain evidence="4">SH1</strain>
    </source>
</reference>
<dbReference type="SUPFAM" id="SSF49879">
    <property type="entry name" value="SMAD/FHA domain"/>
    <property type="match status" value="1"/>
</dbReference>
<feature type="domain" description="FHA" evidence="3">
    <location>
        <begin position="91"/>
        <end position="144"/>
    </location>
</feature>
<feature type="compositionally biased region" description="Basic and acidic residues" evidence="2">
    <location>
        <begin position="14"/>
        <end position="24"/>
    </location>
</feature>
<dbReference type="SMART" id="SM00240">
    <property type="entry name" value="FHA"/>
    <property type="match status" value="1"/>
</dbReference>
<evidence type="ECO:0000313" key="4">
    <source>
        <dbReference type="EMBL" id="CAD5217819.1"/>
    </source>
</evidence>
<accession>A0A811KSI5</accession>
<dbReference type="EMBL" id="CAJFCW020000003">
    <property type="protein sequence ID" value="CAG9108544.1"/>
    <property type="molecule type" value="Genomic_DNA"/>
</dbReference>
<proteinExistence type="predicted"/>
<evidence type="ECO:0000256" key="2">
    <source>
        <dbReference type="SAM" id="MobiDB-lite"/>
    </source>
</evidence>
<feature type="coiled-coil region" evidence="1">
    <location>
        <begin position="378"/>
        <end position="405"/>
    </location>
</feature>
<name>A0A811KSI5_9BILA</name>
<dbReference type="InterPro" id="IPR008984">
    <property type="entry name" value="SMAD_FHA_dom_sf"/>
</dbReference>
<dbReference type="OrthoDB" id="433755at2759"/>
<dbReference type="Pfam" id="PF00498">
    <property type="entry name" value="FHA"/>
    <property type="match status" value="1"/>
</dbReference>
<dbReference type="Gene3D" id="2.60.200.20">
    <property type="match status" value="1"/>
</dbReference>
<feature type="compositionally biased region" description="Polar residues" evidence="2">
    <location>
        <begin position="25"/>
        <end position="34"/>
    </location>
</feature>
<keyword evidence="5" id="KW-1185">Reference proteome</keyword>
<organism evidence="4 5">
    <name type="scientific">Bursaphelenchus okinawaensis</name>
    <dbReference type="NCBI Taxonomy" id="465554"/>
    <lineage>
        <taxon>Eukaryota</taxon>
        <taxon>Metazoa</taxon>
        <taxon>Ecdysozoa</taxon>
        <taxon>Nematoda</taxon>
        <taxon>Chromadorea</taxon>
        <taxon>Rhabditida</taxon>
        <taxon>Tylenchina</taxon>
        <taxon>Tylenchomorpha</taxon>
        <taxon>Aphelenchoidea</taxon>
        <taxon>Aphelenchoididae</taxon>
        <taxon>Bursaphelenchus</taxon>
    </lineage>
</organism>
<dbReference type="InterPro" id="IPR000253">
    <property type="entry name" value="FHA_dom"/>
</dbReference>
<evidence type="ECO:0000259" key="3">
    <source>
        <dbReference type="PROSITE" id="PS50006"/>
    </source>
</evidence>
<protein>
    <recommendedName>
        <fullName evidence="3">FHA domain-containing protein</fullName>
    </recommendedName>
</protein>
<evidence type="ECO:0000313" key="5">
    <source>
        <dbReference type="Proteomes" id="UP000614601"/>
    </source>
</evidence>
<keyword evidence="1" id="KW-0175">Coiled coil</keyword>
<dbReference type="Proteomes" id="UP000614601">
    <property type="component" value="Unassembled WGS sequence"/>
</dbReference>
<dbReference type="Proteomes" id="UP000783686">
    <property type="component" value="Unassembled WGS sequence"/>
</dbReference>
<feature type="region of interest" description="Disordered" evidence="2">
    <location>
        <begin position="1"/>
        <end position="43"/>
    </location>
</feature>
<gene>
    <name evidence="4" type="ORF">BOKJ2_LOCUS7283</name>
</gene>
<comment type="caution">
    <text evidence="4">The sequence shown here is derived from an EMBL/GenBank/DDBJ whole genome shotgun (WGS) entry which is preliminary data.</text>
</comment>
<dbReference type="AlphaFoldDB" id="A0A811KSI5"/>
<dbReference type="PANTHER" id="PTHR23308">
    <property type="entry name" value="NUCLEAR INHIBITOR OF PROTEIN PHOSPHATASE-1"/>
    <property type="match status" value="1"/>
</dbReference>
<dbReference type="EMBL" id="CAJFDH010000003">
    <property type="protein sequence ID" value="CAD5217819.1"/>
    <property type="molecule type" value="Genomic_DNA"/>
</dbReference>
<feature type="compositionally biased region" description="Basic and acidic residues" evidence="2">
    <location>
        <begin position="522"/>
        <end position="541"/>
    </location>
</feature>
<sequence length="590" mass="66932">MSDKADSVFLAPKLPDRKCEKSEQKSSLNVNNGSPKPDASRKKIEYVDDFAPPSWAEMPPTSSDLSVELLSNGVLKDTVKLKDVAGRKSYVTIGRAEVCDIRVDVSEASRIHCYMQYGEAFDGRGWYVFDKGSTHGTYINKQELPKGVFFRAKPGSVLQIAKANYHLFITGTDEKIEREPAETKNIVQNPTKVLSNSKMYHSDPVNALKQFCEREGLDFEFQTSYGGKNEVTSGFELPDNVCGGDGSTFVAISESLQIAQKECALKVCTHLDTLGLLDGGINWSKKMNEGNDFYEDDEDTFYDRTGQIEAQRLKRIERHKAENGVTEKALNYDEIKARLVELRETEKAINHQLERLLKPISDIDLSSNEINVSSLNASLSIRMEVSKLKKKLEEARNEIKVMEKMKQVARPVKFQMFSKTTKNPDVERAIKCDSKSAPLEGNENKTESKDLELNVLEDVEQPGSFENSDCKLKCLEKFEEKTSMKFEHEECTSFVTVVKSDQSEEKKSQKQGSDGKTYGLLSRKELRKQDEITKNKRKVQEDENTFEEMDSKEKRNKTEKEIEKDEEPMWEPPKGQTGDGRTLLNDKLGY</sequence>
<dbReference type="PROSITE" id="PS50006">
    <property type="entry name" value="FHA_DOMAIN"/>
    <property type="match status" value="1"/>
</dbReference>
<feature type="region of interest" description="Disordered" evidence="2">
    <location>
        <begin position="500"/>
        <end position="590"/>
    </location>
</feature>
<dbReference type="InterPro" id="IPR050923">
    <property type="entry name" value="Cell_Proc_Reg/RNA_Proc"/>
</dbReference>
<evidence type="ECO:0000256" key="1">
    <source>
        <dbReference type="SAM" id="Coils"/>
    </source>
</evidence>
<feature type="compositionally biased region" description="Basic and acidic residues" evidence="2">
    <location>
        <begin position="549"/>
        <end position="563"/>
    </location>
</feature>